<evidence type="ECO:0000313" key="11">
    <source>
        <dbReference type="EMBL" id="URE48776.1"/>
    </source>
</evidence>
<evidence type="ECO:0000256" key="2">
    <source>
        <dbReference type="ARBA" id="ARBA00022676"/>
    </source>
</evidence>
<evidence type="ECO:0000256" key="7">
    <source>
        <dbReference type="PROSITE-ProRule" id="PRU00042"/>
    </source>
</evidence>
<organism evidence="11 12">
    <name type="scientific">Musa troglodytarum</name>
    <name type="common">fe'i banana</name>
    <dbReference type="NCBI Taxonomy" id="320322"/>
    <lineage>
        <taxon>Eukaryota</taxon>
        <taxon>Viridiplantae</taxon>
        <taxon>Streptophyta</taxon>
        <taxon>Embryophyta</taxon>
        <taxon>Tracheophyta</taxon>
        <taxon>Spermatophyta</taxon>
        <taxon>Magnoliopsida</taxon>
        <taxon>Liliopsida</taxon>
        <taxon>Zingiberales</taxon>
        <taxon>Musaceae</taxon>
        <taxon>Musa</taxon>
    </lineage>
</organism>
<dbReference type="InterPro" id="IPR019378">
    <property type="entry name" value="GDP-Fuc_O-FucTrfase"/>
</dbReference>
<dbReference type="PANTHER" id="PTHR31288:SF22">
    <property type="entry name" value="O-FUCOSYLTRANSFERASE 9"/>
    <property type="match status" value="1"/>
</dbReference>
<keyword evidence="7" id="KW-0863">Zinc-finger</keyword>
<feature type="compositionally biased region" description="Acidic residues" evidence="8">
    <location>
        <begin position="839"/>
        <end position="848"/>
    </location>
</feature>
<dbReference type="CDD" id="cd11299">
    <property type="entry name" value="O-FucT_plant"/>
    <property type="match status" value="1"/>
</dbReference>
<evidence type="ECO:0000256" key="1">
    <source>
        <dbReference type="ARBA" id="ARBA00007737"/>
    </source>
</evidence>
<dbReference type="Proteomes" id="UP001055439">
    <property type="component" value="Chromosome 9"/>
</dbReference>
<keyword evidence="7" id="KW-0479">Metal-binding</keyword>
<dbReference type="Pfam" id="PF10250">
    <property type="entry name" value="O-FucT"/>
    <property type="match status" value="1"/>
</dbReference>
<evidence type="ECO:0000256" key="3">
    <source>
        <dbReference type="ARBA" id="ARBA00022679"/>
    </source>
</evidence>
<feature type="domain" description="C2H2-type" evidence="10">
    <location>
        <begin position="639"/>
        <end position="668"/>
    </location>
</feature>
<keyword evidence="3" id="KW-0808">Transferase</keyword>
<comment type="similarity">
    <text evidence="1">Belongs to the glycosyltransferase GT106 family.</text>
</comment>
<keyword evidence="9" id="KW-0472">Membrane</keyword>
<dbReference type="PROSITE" id="PS50157">
    <property type="entry name" value="ZINC_FINGER_C2H2_2"/>
    <property type="match status" value="2"/>
</dbReference>
<dbReference type="GO" id="GO:0008270">
    <property type="term" value="F:zinc ion binding"/>
    <property type="evidence" value="ECO:0007669"/>
    <property type="project" value="UniProtKB-KW"/>
</dbReference>
<dbReference type="Gene3D" id="3.40.50.11350">
    <property type="match status" value="1"/>
</dbReference>
<keyword evidence="12" id="KW-1185">Reference proteome</keyword>
<dbReference type="GO" id="GO:0006004">
    <property type="term" value="P:fucose metabolic process"/>
    <property type="evidence" value="ECO:0007669"/>
    <property type="project" value="UniProtKB-KW"/>
</dbReference>
<gene>
    <name evidence="11" type="ORF">MUK42_14618</name>
</gene>
<keyword evidence="7" id="KW-0862">Zinc</keyword>
<reference evidence="11" key="1">
    <citation type="submission" date="2022-05" db="EMBL/GenBank/DDBJ databases">
        <title>The Musa troglodytarum L. genome provides insights into the mechanism of non-climacteric behaviour and enrichment of carotenoids.</title>
        <authorList>
            <person name="Wang J."/>
        </authorList>
    </citation>
    <scope>NUCLEOTIDE SEQUENCE</scope>
    <source>
        <tissue evidence="11">Leaf</tissue>
    </source>
</reference>
<evidence type="ECO:0000256" key="6">
    <source>
        <dbReference type="ARBA" id="ARBA00030350"/>
    </source>
</evidence>
<evidence type="ECO:0000313" key="12">
    <source>
        <dbReference type="Proteomes" id="UP001055439"/>
    </source>
</evidence>
<name>A0A9E7IBL8_9LILI</name>
<evidence type="ECO:0000256" key="4">
    <source>
        <dbReference type="ARBA" id="ARBA00023253"/>
    </source>
</evidence>
<feature type="domain" description="C2H2-type" evidence="10">
    <location>
        <begin position="712"/>
        <end position="742"/>
    </location>
</feature>
<protein>
    <recommendedName>
        <fullName evidence="6">O-fucosyltransferase family protein</fullName>
    </recommendedName>
</protein>
<dbReference type="InterPro" id="IPR024709">
    <property type="entry name" value="FucosylTrfase_pln"/>
</dbReference>
<accession>A0A9E7IBL8</accession>
<sequence>MRGRSWPVNVGGGGAGKGGTSPIVGRVVHGAAAAALRWRVALLLVPLVYVALMLVFVGWWNLEAVPVRVGVPVLKRAPPPGSVYRSPQVFQKLWPFMQSEFNHSNALMMAWHQKTTQKWKPCLRKRSLQAELSPSNGFLIIEANGGLNQQRLSISDAVAVAGILNATLVIPIFHFNSVWCDSSKFKDIFDEEYFIETLKNHVRVVKELPQDMLQRFDNNISNILNMRTKALSSKAYYLQKVLPKLLENGAVRIAPFSYRLAHSVPSSIQRLRCLTNYEALRFSPPIRTLAERMIDRMVKNSSSNGGKYISVHLRFEKDMVAFSCCTYDGGQQEKTEMDKARERGWRGKFNKPGRVIRPEANRRNGKCPLTPLEVGMMLRGMGFGNTTTIYVASGKIYNAQKYMAPLHQLFPLLETKETLASADELAPFKGHSSRLAALDYTVCAHSEVFVTTQGGNFPHFLMGHRRYFNGHSKTIKPDKRKLVLSFDNPNIRWDRFKHHMQEIFRHSDLKGVGLRKRDASLYSFPMPDCMCQQAEALTEKDKSSFFNILANSLAVSLHQGMEFPMNHHPAAEKRPAARDRRTTAVRWFKEWVPQDVVATGGKCFLLKWVTEDKLKALKEKSKETESEDQKPEPATEVLFLCSYEGCGKTFIDAGALKKHAHIHGEKQHVCQYEGCGKNTMVDMGKHAPPVEKPHTSKAAAAANGSASAERPYACPYEGCEKAYIHEYKLNLHLRKEHPGHNSEENGKPAPVVGHGLEEASDQEVYITKGGKNSKRSKPSVAPQMPPAKITNRKGNSVPTNMPAVKKQWASKDVYEEDSEETEEDRDNAEEDGWRYQMNGDDEETEDEE</sequence>
<dbReference type="InterPro" id="IPR013087">
    <property type="entry name" value="Znf_C2H2_type"/>
</dbReference>
<dbReference type="PROSITE" id="PS00028">
    <property type="entry name" value="ZINC_FINGER_C2H2_1"/>
    <property type="match status" value="2"/>
</dbReference>
<feature type="compositionally biased region" description="Acidic residues" evidence="8">
    <location>
        <begin position="814"/>
        <end position="830"/>
    </location>
</feature>
<dbReference type="OrthoDB" id="20368at2759"/>
<keyword evidence="9" id="KW-1133">Transmembrane helix</keyword>
<keyword evidence="9" id="KW-0812">Transmembrane</keyword>
<evidence type="ECO:0000256" key="5">
    <source>
        <dbReference type="ARBA" id="ARBA00023277"/>
    </source>
</evidence>
<keyword evidence="2" id="KW-0328">Glycosyltransferase</keyword>
<evidence type="ECO:0000256" key="9">
    <source>
        <dbReference type="SAM" id="Phobius"/>
    </source>
</evidence>
<dbReference type="PANTHER" id="PTHR31288">
    <property type="entry name" value="O-FUCOSYLTRANSFERASE FAMILY PROTEIN"/>
    <property type="match status" value="1"/>
</dbReference>
<evidence type="ECO:0000256" key="8">
    <source>
        <dbReference type="SAM" id="MobiDB-lite"/>
    </source>
</evidence>
<dbReference type="SUPFAM" id="SSF57667">
    <property type="entry name" value="beta-beta-alpha zinc fingers"/>
    <property type="match status" value="2"/>
</dbReference>
<dbReference type="Gene3D" id="3.30.160.60">
    <property type="entry name" value="Classic Zinc Finger"/>
    <property type="match status" value="2"/>
</dbReference>
<feature type="region of interest" description="Disordered" evidence="8">
    <location>
        <begin position="769"/>
        <end position="848"/>
    </location>
</feature>
<proteinExistence type="inferred from homology"/>
<keyword evidence="5" id="KW-0119">Carbohydrate metabolism</keyword>
<dbReference type="SMART" id="SM00355">
    <property type="entry name" value="ZnF_C2H2"/>
    <property type="match status" value="2"/>
</dbReference>
<feature type="transmembrane region" description="Helical" evidence="9">
    <location>
        <begin position="40"/>
        <end position="60"/>
    </location>
</feature>
<keyword evidence="4" id="KW-0294">Fucose metabolism</keyword>
<dbReference type="EMBL" id="CP097511">
    <property type="protein sequence ID" value="URE48776.1"/>
    <property type="molecule type" value="Genomic_DNA"/>
</dbReference>
<dbReference type="GO" id="GO:0016757">
    <property type="term" value="F:glycosyltransferase activity"/>
    <property type="evidence" value="ECO:0007669"/>
    <property type="project" value="UniProtKB-KW"/>
</dbReference>
<dbReference type="AlphaFoldDB" id="A0A9E7IBL8"/>
<evidence type="ECO:0000259" key="10">
    <source>
        <dbReference type="PROSITE" id="PS50157"/>
    </source>
</evidence>
<dbReference type="InterPro" id="IPR036236">
    <property type="entry name" value="Znf_C2H2_sf"/>
</dbReference>